<reference evidence="2" key="1">
    <citation type="submission" date="2014-05" db="EMBL/GenBank/DDBJ databases">
        <authorList>
            <person name="Chronopoulou M."/>
        </authorList>
    </citation>
    <scope>NUCLEOTIDE SEQUENCE</scope>
    <source>
        <tissue evidence="2">Whole organism</tissue>
    </source>
</reference>
<evidence type="ECO:0000313" key="2">
    <source>
        <dbReference type="EMBL" id="CDW34822.1"/>
    </source>
</evidence>
<keyword evidence="1" id="KW-0812">Transmembrane</keyword>
<keyword evidence="1" id="KW-1133">Transmembrane helix</keyword>
<feature type="transmembrane region" description="Helical" evidence="1">
    <location>
        <begin position="21"/>
        <end position="40"/>
    </location>
</feature>
<protein>
    <submittedName>
        <fullName evidence="2">Uncharacterized protein</fullName>
    </submittedName>
</protein>
<dbReference type="EMBL" id="HACA01017461">
    <property type="protein sequence ID" value="CDW34822.1"/>
    <property type="molecule type" value="Transcribed_RNA"/>
</dbReference>
<name>A0A0K2UA42_LEPSM</name>
<organism evidence="2">
    <name type="scientific">Lepeophtheirus salmonis</name>
    <name type="common">Salmon louse</name>
    <name type="synonym">Caligus salmonis</name>
    <dbReference type="NCBI Taxonomy" id="72036"/>
    <lineage>
        <taxon>Eukaryota</taxon>
        <taxon>Metazoa</taxon>
        <taxon>Ecdysozoa</taxon>
        <taxon>Arthropoda</taxon>
        <taxon>Crustacea</taxon>
        <taxon>Multicrustacea</taxon>
        <taxon>Hexanauplia</taxon>
        <taxon>Copepoda</taxon>
        <taxon>Siphonostomatoida</taxon>
        <taxon>Caligidae</taxon>
        <taxon>Lepeophtheirus</taxon>
    </lineage>
</organism>
<proteinExistence type="predicted"/>
<evidence type="ECO:0000256" key="1">
    <source>
        <dbReference type="SAM" id="Phobius"/>
    </source>
</evidence>
<dbReference type="AlphaFoldDB" id="A0A0K2UA42"/>
<accession>A0A0K2UA42</accession>
<sequence length="42" mass="4991">MICTATLSNYMQSNEPFNSRYMVFFFFFFHLRGNCIILVSSL</sequence>
<keyword evidence="1" id="KW-0472">Membrane</keyword>